<evidence type="ECO:0000256" key="10">
    <source>
        <dbReference type="SAM" id="SignalP"/>
    </source>
</evidence>
<keyword evidence="14" id="KW-1185">Reference proteome</keyword>
<evidence type="ECO:0000256" key="7">
    <source>
        <dbReference type="ARBA" id="ARBA00023237"/>
    </source>
</evidence>
<dbReference type="Pfam" id="PF00593">
    <property type="entry name" value="TonB_dep_Rec_b-barrel"/>
    <property type="match status" value="1"/>
</dbReference>
<dbReference type="InterPro" id="IPR036942">
    <property type="entry name" value="Beta-barrel_TonB_sf"/>
</dbReference>
<keyword evidence="10" id="KW-0732">Signal</keyword>
<gene>
    <name evidence="13" type="primary">fyuA_5</name>
    <name evidence="13" type="ORF">GCM10011487_36500</name>
</gene>
<feature type="chain" id="PRO_5033059322" evidence="10">
    <location>
        <begin position="25"/>
        <end position="864"/>
    </location>
</feature>
<keyword evidence="13" id="KW-0675">Receptor</keyword>
<dbReference type="EMBL" id="BLJN01000003">
    <property type="protein sequence ID" value="GFE81650.1"/>
    <property type="molecule type" value="Genomic_DNA"/>
</dbReference>
<dbReference type="Gene3D" id="2.170.130.10">
    <property type="entry name" value="TonB-dependent receptor, plug domain"/>
    <property type="match status" value="1"/>
</dbReference>
<proteinExistence type="inferred from homology"/>
<dbReference type="PANTHER" id="PTHR40980">
    <property type="entry name" value="PLUG DOMAIN-CONTAINING PROTEIN"/>
    <property type="match status" value="1"/>
</dbReference>
<keyword evidence="3 8" id="KW-1134">Transmembrane beta strand</keyword>
<dbReference type="InterPro" id="IPR037066">
    <property type="entry name" value="Plug_dom_sf"/>
</dbReference>
<dbReference type="InterPro" id="IPR000531">
    <property type="entry name" value="Beta-barrel_TonB"/>
</dbReference>
<comment type="caution">
    <text evidence="13">The sequence shown here is derived from an EMBL/GenBank/DDBJ whole genome shotgun (WGS) entry which is preliminary data.</text>
</comment>
<organism evidence="13 14">
    <name type="scientific">Steroidobacter agaridevorans</name>
    <dbReference type="NCBI Taxonomy" id="2695856"/>
    <lineage>
        <taxon>Bacteria</taxon>
        <taxon>Pseudomonadati</taxon>
        <taxon>Pseudomonadota</taxon>
        <taxon>Gammaproteobacteria</taxon>
        <taxon>Steroidobacterales</taxon>
        <taxon>Steroidobacteraceae</taxon>
        <taxon>Steroidobacter</taxon>
    </lineage>
</organism>
<dbReference type="InterPro" id="IPR010104">
    <property type="entry name" value="TonB_rcpt_bac"/>
</dbReference>
<feature type="domain" description="TonB-dependent receptor plug" evidence="12">
    <location>
        <begin position="53"/>
        <end position="163"/>
    </location>
</feature>
<dbReference type="InterPro" id="IPR039426">
    <property type="entry name" value="TonB-dep_rcpt-like"/>
</dbReference>
<dbReference type="Proteomes" id="UP000445000">
    <property type="component" value="Unassembled WGS sequence"/>
</dbReference>
<evidence type="ECO:0000256" key="3">
    <source>
        <dbReference type="ARBA" id="ARBA00022452"/>
    </source>
</evidence>
<dbReference type="PANTHER" id="PTHR40980:SF3">
    <property type="entry name" value="TONB-DEPENDENT RECEPTOR-LIKE BETA-BARREL DOMAIN-CONTAINING PROTEIN"/>
    <property type="match status" value="1"/>
</dbReference>
<evidence type="ECO:0000256" key="2">
    <source>
        <dbReference type="ARBA" id="ARBA00022448"/>
    </source>
</evidence>
<dbReference type="Gene3D" id="2.40.170.20">
    <property type="entry name" value="TonB-dependent receptor, beta-barrel domain"/>
    <property type="match status" value="1"/>
</dbReference>
<dbReference type="InterPro" id="IPR012910">
    <property type="entry name" value="Plug_dom"/>
</dbReference>
<sequence length="864" mass="94390">MSKRSTSLIGAAVTLALFQQAAVAQTQTTDRNEVEEVVVTGIRGSLRESVETKREASAIVDVISSEDMGKFPDKNAAESLSHVPGVNIDRQFGQGERVSIRGTDPALNRTLLNGQTVASADWFILDSPGRTFNYTLLAPEIVSSLEVYKSPEARIDEGSIGGTVILNTHRPLDLPESTLRTSLDYAYNDRAKEGKPNYSALYSWKNDADTFGVIVTALRSEEELERHGIETFSYPTASGAKMPTSVVPDGSAVFPNAINSALFKQDRTRTSGTIGLQLKPSDSFELNLNGLYVKAEYDNYNQSRYAFFGHNLSAPNVTRATVRDGLITSADFSNGLTLLDAISRRSEVETYAVDLKADWRGDGWSASGTIGTTEADGGTQQQYFLEYEGLGGFSYDIGKERASVTFANDPANPASMPGIGFGQSRQQPTHDEEQYVQADFTRDLGWGPINQLLVGVKYREHKTDQDSRLGNIAGSALAGQGLDDFAGGLTPGNMLDGADANSGLERWMTVDRGALENFVAGAPLVNPFTTPVTPLGVGVFTPFPNAMFNVEEEIASAYTQFNFTGAGFRGNLGLRYVMTDQSSSGFTGVGGGVFVPNSFSRDYNDWLPSFNFAMDVADDVVVRLSASRTMARANFADLASFLELDNTTNSGRGGNPNLDPYRASNFDLSAEWYLGNEGLLAVTLFYKDVRSFIVGQSSPEQQFDTNSGLTETFDVTRPRNGAGGEIQGSELTFQTSLWGDFGLQANYTYADGSTDEGLQIPFSSKHTINLTPYYDNGTINARLTYGWRSKYFREIGRNGVAVTTDEYAQLDAAFGWRLTENIELTAQILNMLDETHYEYAGEESRLLNLYKNGRRYFAGVRFSL</sequence>
<evidence type="ECO:0000313" key="13">
    <source>
        <dbReference type="EMBL" id="GFE81650.1"/>
    </source>
</evidence>
<evidence type="ECO:0000256" key="8">
    <source>
        <dbReference type="PROSITE-ProRule" id="PRU01360"/>
    </source>
</evidence>
<reference evidence="14" key="1">
    <citation type="submission" date="2020-01" db="EMBL/GenBank/DDBJ databases">
        <title>'Steroidobacter agaridevorans' sp. nov., agar-degrading bacteria isolated from rhizosphere soils.</title>
        <authorList>
            <person name="Ikenaga M."/>
            <person name="Kataoka M."/>
            <person name="Murouchi A."/>
            <person name="Katsuragi S."/>
            <person name="Sakai M."/>
        </authorList>
    </citation>
    <scope>NUCLEOTIDE SEQUENCE [LARGE SCALE GENOMIC DNA]</scope>
    <source>
        <strain evidence="14">YU21-B</strain>
    </source>
</reference>
<dbReference type="SUPFAM" id="SSF56935">
    <property type="entry name" value="Porins"/>
    <property type="match status" value="1"/>
</dbReference>
<dbReference type="PROSITE" id="PS52016">
    <property type="entry name" value="TONB_DEPENDENT_REC_3"/>
    <property type="match status" value="1"/>
</dbReference>
<keyword evidence="5 9" id="KW-0798">TonB box</keyword>
<dbReference type="AlphaFoldDB" id="A0A829YEK0"/>
<name>A0A829YEK0_9GAMM</name>
<dbReference type="GO" id="GO:0009279">
    <property type="term" value="C:cell outer membrane"/>
    <property type="evidence" value="ECO:0007669"/>
    <property type="project" value="UniProtKB-SubCell"/>
</dbReference>
<feature type="domain" description="TonB-dependent receptor-like beta-barrel" evidence="11">
    <location>
        <begin position="408"/>
        <end position="830"/>
    </location>
</feature>
<keyword evidence="7 8" id="KW-0998">Cell outer membrane</keyword>
<evidence type="ECO:0000256" key="4">
    <source>
        <dbReference type="ARBA" id="ARBA00022692"/>
    </source>
</evidence>
<keyword evidence="2 8" id="KW-0813">Transport</keyword>
<evidence type="ECO:0000256" key="1">
    <source>
        <dbReference type="ARBA" id="ARBA00004571"/>
    </source>
</evidence>
<accession>A0A829YEK0</accession>
<evidence type="ECO:0000256" key="6">
    <source>
        <dbReference type="ARBA" id="ARBA00023136"/>
    </source>
</evidence>
<dbReference type="NCBIfam" id="TIGR01782">
    <property type="entry name" value="TonB-Xanth-Caul"/>
    <property type="match status" value="1"/>
</dbReference>
<keyword evidence="4 8" id="KW-0812">Transmembrane</keyword>
<feature type="signal peptide" evidence="10">
    <location>
        <begin position="1"/>
        <end position="24"/>
    </location>
</feature>
<evidence type="ECO:0000256" key="9">
    <source>
        <dbReference type="RuleBase" id="RU003357"/>
    </source>
</evidence>
<dbReference type="RefSeq" id="WP_161813265.1">
    <property type="nucleotide sequence ID" value="NZ_BLJN01000003.1"/>
</dbReference>
<comment type="subcellular location">
    <subcellularLocation>
        <location evidence="1 8">Cell outer membrane</location>
        <topology evidence="1 8">Multi-pass membrane protein</topology>
    </subcellularLocation>
</comment>
<evidence type="ECO:0000259" key="11">
    <source>
        <dbReference type="Pfam" id="PF00593"/>
    </source>
</evidence>
<evidence type="ECO:0000256" key="5">
    <source>
        <dbReference type="ARBA" id="ARBA00023077"/>
    </source>
</evidence>
<evidence type="ECO:0000259" key="12">
    <source>
        <dbReference type="Pfam" id="PF07715"/>
    </source>
</evidence>
<evidence type="ECO:0000313" key="14">
    <source>
        <dbReference type="Proteomes" id="UP000445000"/>
    </source>
</evidence>
<dbReference type="CDD" id="cd01347">
    <property type="entry name" value="ligand_gated_channel"/>
    <property type="match status" value="1"/>
</dbReference>
<dbReference type="Pfam" id="PF07715">
    <property type="entry name" value="Plug"/>
    <property type="match status" value="1"/>
</dbReference>
<comment type="similarity">
    <text evidence="8 9">Belongs to the TonB-dependent receptor family.</text>
</comment>
<keyword evidence="6 8" id="KW-0472">Membrane</keyword>
<protein>
    <submittedName>
        <fullName evidence="13">TonB-dependent receptor</fullName>
    </submittedName>
</protein>